<name>A0AAD9HM05_9PEZI</name>
<dbReference type="EMBL" id="MU842838">
    <property type="protein sequence ID" value="KAK2031621.1"/>
    <property type="molecule type" value="Genomic_DNA"/>
</dbReference>
<reference evidence="1" key="1">
    <citation type="submission" date="2021-06" db="EMBL/GenBank/DDBJ databases">
        <title>Comparative genomics, transcriptomics and evolutionary studies reveal genomic signatures of adaptation to plant cell wall in hemibiotrophic fungi.</title>
        <authorList>
            <consortium name="DOE Joint Genome Institute"/>
            <person name="Baroncelli R."/>
            <person name="Diaz J.F."/>
            <person name="Benocci T."/>
            <person name="Peng M."/>
            <person name="Battaglia E."/>
            <person name="Haridas S."/>
            <person name="Andreopoulos W."/>
            <person name="Labutti K."/>
            <person name="Pangilinan J."/>
            <person name="Floch G.L."/>
            <person name="Makela M.R."/>
            <person name="Henrissat B."/>
            <person name="Grigoriev I.V."/>
            <person name="Crouch J.A."/>
            <person name="De Vries R.P."/>
            <person name="Sukno S.A."/>
            <person name="Thon M.R."/>
        </authorList>
    </citation>
    <scope>NUCLEOTIDE SEQUENCE</scope>
    <source>
        <strain evidence="1">MAFF235873</strain>
    </source>
</reference>
<protein>
    <submittedName>
        <fullName evidence="1">Uncharacterized protein</fullName>
    </submittedName>
</protein>
<evidence type="ECO:0000313" key="2">
    <source>
        <dbReference type="Proteomes" id="UP001232148"/>
    </source>
</evidence>
<accession>A0AAD9HM05</accession>
<sequence>MSSRRARHDIGHLPMLSDSLRIHSPPRPRHCRLIHGLSILLSNQGNSPPHLPPLIPPNECLGIVWGSQSALCRSSPRPFFFALLLIFPFLHERKEKKSIPKVPRAEKPVFPCGGYLASFPGPHLHHKTPDYEPLMLTREGGTTRDAVYWRGSPHVGVGWRSALTERVKLNLKPLIPELVADGLGDGQRAA</sequence>
<keyword evidence="2" id="KW-1185">Reference proteome</keyword>
<comment type="caution">
    <text evidence="1">The sequence shown here is derived from an EMBL/GenBank/DDBJ whole genome shotgun (WGS) entry which is preliminary data.</text>
</comment>
<dbReference type="AlphaFoldDB" id="A0AAD9HM05"/>
<gene>
    <name evidence="1" type="ORF">LX32DRAFT_261762</name>
</gene>
<evidence type="ECO:0000313" key="1">
    <source>
        <dbReference type="EMBL" id="KAK2031621.1"/>
    </source>
</evidence>
<dbReference type="Proteomes" id="UP001232148">
    <property type="component" value="Unassembled WGS sequence"/>
</dbReference>
<organism evidence="1 2">
    <name type="scientific">Colletotrichum zoysiae</name>
    <dbReference type="NCBI Taxonomy" id="1216348"/>
    <lineage>
        <taxon>Eukaryota</taxon>
        <taxon>Fungi</taxon>
        <taxon>Dikarya</taxon>
        <taxon>Ascomycota</taxon>
        <taxon>Pezizomycotina</taxon>
        <taxon>Sordariomycetes</taxon>
        <taxon>Hypocreomycetidae</taxon>
        <taxon>Glomerellales</taxon>
        <taxon>Glomerellaceae</taxon>
        <taxon>Colletotrichum</taxon>
        <taxon>Colletotrichum graminicola species complex</taxon>
    </lineage>
</organism>
<proteinExistence type="predicted"/>